<name>A0A091ETE1_CORBR</name>
<evidence type="ECO:0000313" key="2">
    <source>
        <dbReference type="Proteomes" id="UP000052976"/>
    </source>
</evidence>
<gene>
    <name evidence="1" type="ORF">N302_13641</name>
</gene>
<reference evidence="1 2" key="1">
    <citation type="submission" date="2014-04" db="EMBL/GenBank/DDBJ databases">
        <title>Genome evolution of avian class.</title>
        <authorList>
            <person name="Zhang G."/>
            <person name="Li C."/>
        </authorList>
    </citation>
    <scope>NUCLEOTIDE SEQUENCE [LARGE SCALE GENOMIC DNA]</scope>
    <source>
        <strain evidence="1">BGI_N302</strain>
    </source>
</reference>
<sequence>VATLYFKRENFKLFRELLSSAPWESAFEGLGIHEYWSVFKNHLLEAQEQGTPVCHKSSKWGRRPAWLNRELLVKLRGKKLIYDLWKKGQATQEEYKDVVRSCREGIRKAKAQLEFNLATVIKENKKYFYKCINNKRRAKENLHPLLDEGGGWDGHIALKDEEKAEVLNTFFASVLNKDQLSS</sequence>
<dbReference type="GO" id="GO:0031012">
    <property type="term" value="C:extracellular matrix"/>
    <property type="evidence" value="ECO:0007669"/>
    <property type="project" value="TreeGrafter"/>
</dbReference>
<dbReference type="PANTHER" id="PTHR33395:SF22">
    <property type="entry name" value="REVERSE TRANSCRIPTASE DOMAIN-CONTAINING PROTEIN"/>
    <property type="match status" value="1"/>
</dbReference>
<dbReference type="Proteomes" id="UP000052976">
    <property type="component" value="Unassembled WGS sequence"/>
</dbReference>
<dbReference type="STRING" id="85066.A0A091ETE1"/>
<dbReference type="GO" id="GO:0007508">
    <property type="term" value="P:larval heart development"/>
    <property type="evidence" value="ECO:0007669"/>
    <property type="project" value="TreeGrafter"/>
</dbReference>
<feature type="non-terminal residue" evidence="1">
    <location>
        <position position="182"/>
    </location>
</feature>
<dbReference type="EMBL" id="KK718899">
    <property type="protein sequence ID" value="KFO59554.1"/>
    <property type="molecule type" value="Genomic_DNA"/>
</dbReference>
<dbReference type="GO" id="GO:0061343">
    <property type="term" value="P:cell adhesion involved in heart morphogenesis"/>
    <property type="evidence" value="ECO:0007669"/>
    <property type="project" value="TreeGrafter"/>
</dbReference>
<evidence type="ECO:0000313" key="1">
    <source>
        <dbReference type="EMBL" id="KFO59554.1"/>
    </source>
</evidence>
<dbReference type="PANTHER" id="PTHR33395">
    <property type="entry name" value="TRANSCRIPTASE, PUTATIVE-RELATED-RELATED"/>
    <property type="match status" value="1"/>
</dbReference>
<feature type="non-terminal residue" evidence="1">
    <location>
        <position position="1"/>
    </location>
</feature>
<organism evidence="1 2">
    <name type="scientific">Corvus brachyrhynchos</name>
    <name type="common">American crow</name>
    <dbReference type="NCBI Taxonomy" id="85066"/>
    <lineage>
        <taxon>Eukaryota</taxon>
        <taxon>Metazoa</taxon>
        <taxon>Chordata</taxon>
        <taxon>Craniata</taxon>
        <taxon>Vertebrata</taxon>
        <taxon>Euteleostomi</taxon>
        <taxon>Archelosauria</taxon>
        <taxon>Archosauria</taxon>
        <taxon>Dinosauria</taxon>
        <taxon>Saurischia</taxon>
        <taxon>Theropoda</taxon>
        <taxon>Coelurosauria</taxon>
        <taxon>Aves</taxon>
        <taxon>Neognathae</taxon>
        <taxon>Neoaves</taxon>
        <taxon>Telluraves</taxon>
        <taxon>Australaves</taxon>
        <taxon>Passeriformes</taxon>
        <taxon>Corvoidea</taxon>
        <taxon>Corvidae</taxon>
        <taxon>Corvus</taxon>
    </lineage>
</organism>
<dbReference type="AlphaFoldDB" id="A0A091ETE1"/>
<protein>
    <submittedName>
        <fullName evidence="1">Uncharacterized protein</fullName>
    </submittedName>
</protein>
<keyword evidence="2" id="KW-1185">Reference proteome</keyword>
<proteinExistence type="predicted"/>
<accession>A0A091ETE1</accession>